<evidence type="ECO:0000256" key="1">
    <source>
        <dbReference type="ARBA" id="ARBA00022801"/>
    </source>
</evidence>
<sequence length="340" mass="38319">MVYQWEPWTQYNSDAVVEFEGHLYKVIQPHRSEPNWQPTVTPALWARLPEECHHEYRSGEKHHGVEEHHRQGQGFVDQSGGASGGFENRPQPGGWGHDEHKDERYDHQENDRKDDEGKWLDEKKKHQLEIGGGILGALAIGGGVFAYSQHKNKAKEEAKKQAWQSEASQEKWLQGATAHSDHYRRGGQSPPVYWLLINRNEPIPNNAIEGGRESGHALYIGRVYYKGGLHIGKVSPRLGGCVIGWGGKEHNDFDKFEVLVGDKHGVRWVNHSEHAGSIQVQGWQPVEGGKESDGRFLFVAQVQHEGGVHPCKAQDGSDFAIFSYGGKEHTKKEFNMLAYS</sequence>
<dbReference type="SMART" id="SM00696">
    <property type="entry name" value="DM9"/>
    <property type="match status" value="1"/>
</dbReference>
<feature type="region of interest" description="Disordered" evidence="2">
    <location>
        <begin position="56"/>
        <end position="120"/>
    </location>
</feature>
<feature type="domain" description="Chitin-binding type-3" evidence="3">
    <location>
        <begin position="4"/>
        <end position="45"/>
    </location>
</feature>
<dbReference type="CDD" id="cd12214">
    <property type="entry name" value="ChiA1_BD"/>
    <property type="match status" value="1"/>
</dbReference>
<accession>A0A9P6T9G2</accession>
<dbReference type="InterPro" id="IPR003610">
    <property type="entry name" value="CBM5/12"/>
</dbReference>
<dbReference type="EMBL" id="MU167301">
    <property type="protein sequence ID" value="KAG0144157.1"/>
    <property type="molecule type" value="Genomic_DNA"/>
</dbReference>
<dbReference type="SUPFAM" id="SSF51055">
    <property type="entry name" value="Carbohydrate binding domain"/>
    <property type="match status" value="1"/>
</dbReference>
<evidence type="ECO:0000259" key="3">
    <source>
        <dbReference type="Pfam" id="PF02839"/>
    </source>
</evidence>
<dbReference type="PANTHER" id="PTHR31649">
    <property type="entry name" value="AGAP009604-PA"/>
    <property type="match status" value="1"/>
</dbReference>
<name>A0A9P6T9G2_9BASI</name>
<feature type="compositionally biased region" description="Basic and acidic residues" evidence="2">
    <location>
        <begin position="96"/>
        <end position="120"/>
    </location>
</feature>
<evidence type="ECO:0000256" key="2">
    <source>
        <dbReference type="SAM" id="MobiDB-lite"/>
    </source>
</evidence>
<dbReference type="Pfam" id="PF02839">
    <property type="entry name" value="CBM_5_12"/>
    <property type="match status" value="1"/>
</dbReference>
<evidence type="ECO:0000313" key="4">
    <source>
        <dbReference type="EMBL" id="KAG0144157.1"/>
    </source>
</evidence>
<evidence type="ECO:0000313" key="5">
    <source>
        <dbReference type="Proteomes" id="UP000886653"/>
    </source>
</evidence>
<dbReference type="GO" id="GO:0004553">
    <property type="term" value="F:hydrolase activity, hydrolyzing O-glycosyl compounds"/>
    <property type="evidence" value="ECO:0007669"/>
    <property type="project" value="InterPro"/>
</dbReference>
<dbReference type="GO" id="GO:0005576">
    <property type="term" value="C:extracellular region"/>
    <property type="evidence" value="ECO:0007669"/>
    <property type="project" value="InterPro"/>
</dbReference>
<dbReference type="OrthoDB" id="2142040at2759"/>
<dbReference type="GO" id="GO:0030246">
    <property type="term" value="F:carbohydrate binding"/>
    <property type="evidence" value="ECO:0007669"/>
    <property type="project" value="InterPro"/>
</dbReference>
<dbReference type="Gene3D" id="2.10.10.20">
    <property type="entry name" value="Carbohydrate-binding module superfamily 5/12"/>
    <property type="match status" value="1"/>
</dbReference>
<comment type="caution">
    <text evidence="4">The sequence shown here is derived from an EMBL/GenBank/DDBJ whole genome shotgun (WGS) entry which is preliminary data.</text>
</comment>
<dbReference type="Pfam" id="PF11901">
    <property type="entry name" value="DM9"/>
    <property type="match status" value="1"/>
</dbReference>
<feature type="compositionally biased region" description="Basic and acidic residues" evidence="2">
    <location>
        <begin position="56"/>
        <end position="70"/>
    </location>
</feature>
<keyword evidence="5" id="KW-1185">Reference proteome</keyword>
<dbReference type="InterPro" id="IPR036573">
    <property type="entry name" value="CBM_sf_5/12"/>
</dbReference>
<reference evidence="4" key="1">
    <citation type="submission" date="2013-11" db="EMBL/GenBank/DDBJ databases">
        <title>Genome sequence of the fusiform rust pathogen reveals effectors for host alternation and coevolution with pine.</title>
        <authorList>
            <consortium name="DOE Joint Genome Institute"/>
            <person name="Smith K."/>
            <person name="Pendleton A."/>
            <person name="Kubisiak T."/>
            <person name="Anderson C."/>
            <person name="Salamov A."/>
            <person name="Aerts A."/>
            <person name="Riley R."/>
            <person name="Clum A."/>
            <person name="Lindquist E."/>
            <person name="Ence D."/>
            <person name="Campbell M."/>
            <person name="Kronenberg Z."/>
            <person name="Feau N."/>
            <person name="Dhillon B."/>
            <person name="Hamelin R."/>
            <person name="Burleigh J."/>
            <person name="Smith J."/>
            <person name="Yandell M."/>
            <person name="Nelson C."/>
            <person name="Grigoriev I."/>
            <person name="Davis J."/>
        </authorList>
    </citation>
    <scope>NUCLEOTIDE SEQUENCE</scope>
    <source>
        <strain evidence="4">G11</strain>
    </source>
</reference>
<dbReference type="Proteomes" id="UP000886653">
    <property type="component" value="Unassembled WGS sequence"/>
</dbReference>
<gene>
    <name evidence="4" type="ORF">CROQUDRAFT_660335</name>
</gene>
<proteinExistence type="predicted"/>
<protein>
    <recommendedName>
        <fullName evidence="3">Chitin-binding type-3 domain-containing protein</fullName>
    </recommendedName>
</protein>
<dbReference type="InterPro" id="IPR006616">
    <property type="entry name" value="DM9_repeat"/>
</dbReference>
<organism evidence="4 5">
    <name type="scientific">Cronartium quercuum f. sp. fusiforme G11</name>
    <dbReference type="NCBI Taxonomy" id="708437"/>
    <lineage>
        <taxon>Eukaryota</taxon>
        <taxon>Fungi</taxon>
        <taxon>Dikarya</taxon>
        <taxon>Basidiomycota</taxon>
        <taxon>Pucciniomycotina</taxon>
        <taxon>Pucciniomycetes</taxon>
        <taxon>Pucciniales</taxon>
        <taxon>Coleosporiaceae</taxon>
        <taxon>Cronartium</taxon>
    </lineage>
</organism>
<keyword evidence="1" id="KW-0378">Hydrolase</keyword>
<dbReference type="AlphaFoldDB" id="A0A9P6T9G2"/>
<dbReference type="GO" id="GO:0005975">
    <property type="term" value="P:carbohydrate metabolic process"/>
    <property type="evidence" value="ECO:0007669"/>
    <property type="project" value="InterPro"/>
</dbReference>
<dbReference type="PANTHER" id="PTHR31649:SF1">
    <property type="entry name" value="FARNESOIC ACID O-METHYL TRANSFERASE DOMAIN-CONTAINING PROTEIN"/>
    <property type="match status" value="1"/>
</dbReference>